<keyword evidence="1" id="KW-0732">Signal</keyword>
<evidence type="ECO:0000313" key="4">
    <source>
        <dbReference type="Proteomes" id="UP000886758"/>
    </source>
</evidence>
<evidence type="ECO:0000313" key="3">
    <source>
        <dbReference type="EMBL" id="HIT49960.1"/>
    </source>
</evidence>
<dbReference type="Gene3D" id="2.30.30.40">
    <property type="entry name" value="SH3 Domains"/>
    <property type="match status" value="2"/>
</dbReference>
<dbReference type="InterPro" id="IPR052354">
    <property type="entry name" value="Cell_Wall_Dynamics_Protein"/>
</dbReference>
<dbReference type="PANTHER" id="PTHR34408">
    <property type="entry name" value="FAMILY PROTEIN, PUTATIVE-RELATED"/>
    <property type="match status" value="1"/>
</dbReference>
<dbReference type="InterPro" id="IPR039564">
    <property type="entry name" value="Peptidase_C39-like"/>
</dbReference>
<feature type="signal peptide" evidence="1">
    <location>
        <begin position="1"/>
        <end position="24"/>
    </location>
</feature>
<name>A0A9D1GQH0_9MOLU</name>
<dbReference type="InterPro" id="IPR003646">
    <property type="entry name" value="SH3-like_bac-type"/>
</dbReference>
<dbReference type="SMART" id="SM00287">
    <property type="entry name" value="SH3b"/>
    <property type="match status" value="2"/>
</dbReference>
<feature type="domain" description="SH3b" evidence="2">
    <location>
        <begin position="31"/>
        <end position="94"/>
    </location>
</feature>
<accession>A0A9D1GQH0</accession>
<sequence>MKKIILIMIMAFTVVGLFKTNADAAQKGSMAGIVQTSGSNLNVRSKASTSSTIVAKAPNQSYLMVIESSGDFYYTEYQENKFGYVHKDYVQIVSSNTKQVASEGMNLNVRKGPSTDYTITEKIADKDYVVELSRSGSWSKVLFEGNKTGYVHNDYLKSLYAYPAIALNVVSYKQYDSRWASVTIGKYGQTMQQIGCLTTDMAMIESYRTGKTITPLDMRNSSTYTASGDMYWPSNYAFSFSSNYLATSYNLLKQGKPVLIGLKKANGSQHWVTITGYVGSNSLSATNFTINDPGSSSKTRLSQVLAEYPNFYKIAYYL</sequence>
<dbReference type="EMBL" id="DVLF01000093">
    <property type="protein sequence ID" value="HIT49960.1"/>
    <property type="molecule type" value="Genomic_DNA"/>
</dbReference>
<reference evidence="3" key="1">
    <citation type="submission" date="2020-10" db="EMBL/GenBank/DDBJ databases">
        <authorList>
            <person name="Gilroy R."/>
        </authorList>
    </citation>
    <scope>NUCLEOTIDE SEQUENCE</scope>
    <source>
        <strain evidence="3">ChiW17-6978</strain>
    </source>
</reference>
<protein>
    <submittedName>
        <fullName evidence="3">SH3 domain-containing protein</fullName>
    </submittedName>
</protein>
<organism evidence="3 4">
    <name type="scientific">Candidatus Pelethenecus faecipullorum</name>
    <dbReference type="NCBI Taxonomy" id="2840900"/>
    <lineage>
        <taxon>Bacteria</taxon>
        <taxon>Bacillati</taxon>
        <taxon>Mycoplasmatota</taxon>
        <taxon>Mollicutes</taxon>
        <taxon>Candidatus Pelethenecus</taxon>
    </lineage>
</organism>
<reference evidence="3" key="2">
    <citation type="journal article" date="2021" name="PeerJ">
        <title>Extensive microbial diversity within the chicken gut microbiome revealed by metagenomics and culture.</title>
        <authorList>
            <person name="Gilroy R."/>
            <person name="Ravi A."/>
            <person name="Getino M."/>
            <person name="Pursley I."/>
            <person name="Horton D.L."/>
            <person name="Alikhan N.F."/>
            <person name="Baker D."/>
            <person name="Gharbi K."/>
            <person name="Hall N."/>
            <person name="Watson M."/>
            <person name="Adriaenssens E.M."/>
            <person name="Foster-Nyarko E."/>
            <person name="Jarju S."/>
            <person name="Secka A."/>
            <person name="Antonio M."/>
            <person name="Oren A."/>
            <person name="Chaudhuri R.R."/>
            <person name="La Ragione R."/>
            <person name="Hildebrand F."/>
            <person name="Pallen M.J."/>
        </authorList>
    </citation>
    <scope>NUCLEOTIDE SEQUENCE</scope>
    <source>
        <strain evidence="3">ChiW17-6978</strain>
    </source>
</reference>
<dbReference type="Pfam" id="PF08239">
    <property type="entry name" value="SH3_3"/>
    <property type="match status" value="2"/>
</dbReference>
<feature type="chain" id="PRO_5039413884" evidence="1">
    <location>
        <begin position="25"/>
        <end position="318"/>
    </location>
</feature>
<evidence type="ECO:0000256" key="1">
    <source>
        <dbReference type="SAM" id="SignalP"/>
    </source>
</evidence>
<dbReference type="PROSITE" id="PS51781">
    <property type="entry name" value="SH3B"/>
    <property type="match status" value="2"/>
</dbReference>
<dbReference type="Proteomes" id="UP000886758">
    <property type="component" value="Unassembled WGS sequence"/>
</dbReference>
<dbReference type="AlphaFoldDB" id="A0A9D1GQH0"/>
<comment type="caution">
    <text evidence="3">The sequence shown here is derived from an EMBL/GenBank/DDBJ whole genome shotgun (WGS) entry which is preliminary data.</text>
</comment>
<evidence type="ECO:0000259" key="2">
    <source>
        <dbReference type="PROSITE" id="PS51781"/>
    </source>
</evidence>
<feature type="domain" description="SH3b" evidence="2">
    <location>
        <begin position="95"/>
        <end position="160"/>
    </location>
</feature>
<dbReference type="Pfam" id="PF13529">
    <property type="entry name" value="Peptidase_C39_2"/>
    <property type="match status" value="1"/>
</dbReference>
<dbReference type="PANTHER" id="PTHR34408:SF1">
    <property type="entry name" value="GLYCOSYL HYDROLASE FAMILY 19 DOMAIN-CONTAINING PROTEIN HI_1415"/>
    <property type="match status" value="1"/>
</dbReference>
<gene>
    <name evidence="3" type="ORF">IAD46_02930</name>
</gene>
<proteinExistence type="predicted"/>